<feature type="compositionally biased region" description="Polar residues" evidence="4">
    <location>
        <begin position="349"/>
        <end position="358"/>
    </location>
</feature>
<dbReference type="Pfam" id="PF02262">
    <property type="entry name" value="Cbl_N"/>
    <property type="match status" value="1"/>
</dbReference>
<dbReference type="Proteomes" id="UP000694388">
    <property type="component" value="Unplaced"/>
</dbReference>
<dbReference type="InterPro" id="IPR036537">
    <property type="entry name" value="Adaptor_Cbl_N_dom_sf"/>
</dbReference>
<dbReference type="Pfam" id="PF02761">
    <property type="entry name" value="Cbl_N2"/>
    <property type="match status" value="1"/>
</dbReference>
<dbReference type="PROSITE" id="PS51506">
    <property type="entry name" value="CBL_PTB"/>
    <property type="match status" value="1"/>
</dbReference>
<evidence type="ECO:0000256" key="2">
    <source>
        <dbReference type="ARBA" id="ARBA00022837"/>
    </source>
</evidence>
<dbReference type="GO" id="GO:0023051">
    <property type="term" value="P:regulation of signaling"/>
    <property type="evidence" value="ECO:0007669"/>
    <property type="project" value="InterPro"/>
</dbReference>
<dbReference type="GO" id="GO:0017124">
    <property type="term" value="F:SH3 domain binding"/>
    <property type="evidence" value="ECO:0007669"/>
    <property type="project" value="TreeGrafter"/>
</dbReference>
<dbReference type="GO" id="GO:0045121">
    <property type="term" value="C:membrane raft"/>
    <property type="evidence" value="ECO:0007669"/>
    <property type="project" value="TreeGrafter"/>
</dbReference>
<dbReference type="InterPro" id="IPR024159">
    <property type="entry name" value="Cbl_PTB"/>
</dbReference>
<dbReference type="SUPFAM" id="SSF55550">
    <property type="entry name" value="SH2 domain"/>
    <property type="match status" value="1"/>
</dbReference>
<evidence type="ECO:0000313" key="6">
    <source>
        <dbReference type="Ensembl" id="ENSEBUP00000026102.1"/>
    </source>
</evidence>
<keyword evidence="3" id="KW-0808">Transferase</keyword>
<proteinExistence type="predicted"/>
<dbReference type="EC" id="2.3.2.27" evidence="3"/>
<feature type="domain" description="Cbl-PTB" evidence="5">
    <location>
        <begin position="34"/>
        <end position="345"/>
    </location>
</feature>
<sequence>MAEHIQSGKCSRALDTWNALQGVLQRVPSPTGTLQPRKAADRRAIERSRDRLAKALDACSEAGLQRPQGGTARSLRLPNVLLALYRLLSALAHRYRDCGHLLTDNLYLRVFLRNVDSKSRELVRLLTHERGAVLEERSPARRQLTRLSLVLSHIATELSAFFPHGVYEGESVEIRERDAAAFWTHAFDDRVIVPWKEFLEQISQCHQLDSKHEVIALQESMDLTCSGWVSVYDYDIFTRLFQPWSFALQSWKALMLSHPGYMAFLTYDEVRTRLQKYQSKPGSYVFRLSCSRPGQWAIGYVAKDGRIVQAVPPPTMPLHEVLQDGAKQGLYLYPDGRCKNVDLSSLCQHTRSSTSSPDEPNRSPIPQICRE</sequence>
<dbReference type="InterPro" id="IPR003153">
    <property type="entry name" value="Adaptor_Cbl_N_hlx"/>
</dbReference>
<dbReference type="GO" id="GO:0061630">
    <property type="term" value="F:ubiquitin protein ligase activity"/>
    <property type="evidence" value="ECO:0007669"/>
    <property type="project" value="UniProtKB-EC"/>
</dbReference>
<dbReference type="InterPro" id="IPR024162">
    <property type="entry name" value="Adaptor_Cbl"/>
</dbReference>
<name>A0A8C4R6K9_EPTBU</name>
<dbReference type="GeneTree" id="ENSGT00940000168289"/>
<dbReference type="GO" id="GO:0001784">
    <property type="term" value="F:phosphotyrosine residue binding"/>
    <property type="evidence" value="ECO:0007669"/>
    <property type="project" value="UniProtKB-UniRule"/>
</dbReference>
<organism evidence="6 7">
    <name type="scientific">Eptatretus burgeri</name>
    <name type="common">Inshore hagfish</name>
    <dbReference type="NCBI Taxonomy" id="7764"/>
    <lineage>
        <taxon>Eukaryota</taxon>
        <taxon>Metazoa</taxon>
        <taxon>Chordata</taxon>
        <taxon>Craniata</taxon>
        <taxon>Vertebrata</taxon>
        <taxon>Cyclostomata</taxon>
        <taxon>Myxini</taxon>
        <taxon>Myxiniformes</taxon>
        <taxon>Myxinidae</taxon>
        <taxon>Eptatretinae</taxon>
        <taxon>Eptatretus</taxon>
    </lineage>
</organism>
<dbReference type="UniPathway" id="UPA00143"/>
<dbReference type="GO" id="GO:0008270">
    <property type="term" value="F:zinc ion binding"/>
    <property type="evidence" value="ECO:0007669"/>
    <property type="project" value="UniProtKB-KW"/>
</dbReference>
<comment type="domain">
    <text evidence="3">The N-terminus is composed of the phosphotyrosine binding (PTB) domain, a short linker region and the RING-type zinc finger. The PTB domain, which is also called TKB (tyrosine kinase binding) domain, is composed of three different subdomains: a four-helix bundle (4H), a calcium-binding EF hand and a divergent SH2 domain.</text>
</comment>
<dbReference type="SUPFAM" id="SSF47668">
    <property type="entry name" value="N-terminal domain of cbl (N-cbl)"/>
    <property type="match status" value="1"/>
</dbReference>
<evidence type="ECO:0000256" key="1">
    <source>
        <dbReference type="ARBA" id="ARBA00022723"/>
    </source>
</evidence>
<keyword evidence="3" id="KW-0862">Zinc</keyword>
<reference evidence="6" key="1">
    <citation type="submission" date="2025-08" db="UniProtKB">
        <authorList>
            <consortium name="Ensembl"/>
        </authorList>
    </citation>
    <scope>IDENTIFICATION</scope>
</reference>
<dbReference type="InterPro" id="IPR011992">
    <property type="entry name" value="EF-hand-dom_pair"/>
</dbReference>
<evidence type="ECO:0000256" key="3">
    <source>
        <dbReference type="RuleBase" id="RU367001"/>
    </source>
</evidence>
<accession>A0A8C4R6K9</accession>
<dbReference type="PANTHER" id="PTHR23007">
    <property type="entry name" value="CBL"/>
    <property type="match status" value="1"/>
</dbReference>
<comment type="catalytic activity">
    <reaction evidence="3">
        <text>S-ubiquitinyl-[E2 ubiquitin-conjugating enzyme]-L-cysteine + [acceptor protein]-L-lysine = [E2 ubiquitin-conjugating enzyme]-L-cysteine + N(6)-ubiquitinyl-[acceptor protein]-L-lysine.</text>
        <dbReference type="EC" id="2.3.2.27"/>
    </reaction>
</comment>
<dbReference type="InterPro" id="IPR014742">
    <property type="entry name" value="Adaptor_Cbl_SH2-like"/>
</dbReference>
<dbReference type="GO" id="GO:0016567">
    <property type="term" value="P:protein ubiquitination"/>
    <property type="evidence" value="ECO:0007669"/>
    <property type="project" value="UniProtKB-UniPathway"/>
</dbReference>
<keyword evidence="2 3" id="KW-0106">Calcium</keyword>
<keyword evidence="3" id="KW-0833">Ubl conjugation pathway</keyword>
<protein>
    <recommendedName>
        <fullName evidence="3">E3 ubiquitin-protein ligase CBL</fullName>
        <ecNumber evidence="3">2.3.2.27</ecNumber>
    </recommendedName>
</protein>
<dbReference type="GO" id="GO:0030971">
    <property type="term" value="F:receptor tyrosine kinase binding"/>
    <property type="evidence" value="ECO:0007669"/>
    <property type="project" value="TreeGrafter"/>
</dbReference>
<dbReference type="Ensembl" id="ENSEBUT00000026678.1">
    <property type="protein sequence ID" value="ENSEBUP00000026102.1"/>
    <property type="gene ID" value="ENSEBUG00000016078.1"/>
</dbReference>
<comment type="pathway">
    <text evidence="3">Protein modification; protein ubiquitination.</text>
</comment>
<feature type="region of interest" description="Disordered" evidence="4">
    <location>
        <begin position="349"/>
        <end position="371"/>
    </location>
</feature>
<keyword evidence="1 3" id="KW-0479">Metal-binding</keyword>
<comment type="function">
    <text evidence="3">E3 ubiquitin-protein ligase which accepts ubiquitin from specific E2 ubiquitin-conjugating enzymes, and transfers it to substrates, generally promoting their degradation by the proteasome.</text>
</comment>
<dbReference type="PANTHER" id="PTHR23007:SF12">
    <property type="entry name" value="E3 UBIQUITIN-PROTEIN LIGASE CBL-C"/>
    <property type="match status" value="1"/>
</dbReference>
<keyword evidence="7" id="KW-1185">Reference proteome</keyword>
<evidence type="ECO:0000259" key="5">
    <source>
        <dbReference type="PROSITE" id="PS51506"/>
    </source>
</evidence>
<dbReference type="InterPro" id="IPR014741">
    <property type="entry name" value="Adaptor_Cbl_EF_hand-like"/>
</dbReference>
<evidence type="ECO:0000313" key="7">
    <source>
        <dbReference type="Proteomes" id="UP000694388"/>
    </source>
</evidence>
<dbReference type="SUPFAM" id="SSF47473">
    <property type="entry name" value="EF-hand"/>
    <property type="match status" value="1"/>
</dbReference>
<dbReference type="InterPro" id="IPR036860">
    <property type="entry name" value="SH2_dom_sf"/>
</dbReference>
<dbReference type="GO" id="GO:0005886">
    <property type="term" value="C:plasma membrane"/>
    <property type="evidence" value="ECO:0007669"/>
    <property type="project" value="TreeGrafter"/>
</dbReference>
<reference evidence="6" key="2">
    <citation type="submission" date="2025-09" db="UniProtKB">
        <authorList>
            <consortium name="Ensembl"/>
        </authorList>
    </citation>
    <scope>IDENTIFICATION</scope>
</reference>
<dbReference type="Gene3D" id="3.30.505.10">
    <property type="entry name" value="SH2 domain"/>
    <property type="match status" value="1"/>
</dbReference>
<dbReference type="Gene3D" id="1.20.930.20">
    <property type="entry name" value="Adaptor protein Cbl, N-terminal domain"/>
    <property type="match status" value="1"/>
</dbReference>
<evidence type="ECO:0000256" key="4">
    <source>
        <dbReference type="SAM" id="MobiDB-lite"/>
    </source>
</evidence>
<dbReference type="Gene3D" id="1.10.238.10">
    <property type="entry name" value="EF-hand"/>
    <property type="match status" value="1"/>
</dbReference>
<keyword evidence="3" id="KW-0863">Zinc-finger</keyword>
<dbReference type="GO" id="GO:0007166">
    <property type="term" value="P:cell surface receptor signaling pathway"/>
    <property type="evidence" value="ECO:0007669"/>
    <property type="project" value="InterPro"/>
</dbReference>
<dbReference type="AlphaFoldDB" id="A0A8C4R6K9"/>
<dbReference type="GO" id="GO:0005509">
    <property type="term" value="F:calcium ion binding"/>
    <property type="evidence" value="ECO:0007669"/>
    <property type="project" value="UniProtKB-UniRule"/>
</dbReference>
<dbReference type="Pfam" id="PF02762">
    <property type="entry name" value="Cbl_N3"/>
    <property type="match status" value="1"/>
</dbReference>